<accession>A0ABR2HG88</accession>
<protein>
    <submittedName>
        <fullName evidence="1">Uncharacterized protein</fullName>
    </submittedName>
</protein>
<reference evidence="1 2" key="1">
    <citation type="submission" date="2024-04" db="EMBL/GenBank/DDBJ databases">
        <title>Tritrichomonas musculus Genome.</title>
        <authorList>
            <person name="Alves-Ferreira E."/>
            <person name="Grigg M."/>
            <person name="Lorenzi H."/>
            <person name="Galac M."/>
        </authorList>
    </citation>
    <scope>NUCLEOTIDE SEQUENCE [LARGE SCALE GENOMIC DNA]</scope>
    <source>
        <strain evidence="1 2">EAF2021</strain>
    </source>
</reference>
<evidence type="ECO:0000313" key="2">
    <source>
        <dbReference type="Proteomes" id="UP001470230"/>
    </source>
</evidence>
<comment type="caution">
    <text evidence="1">The sequence shown here is derived from an EMBL/GenBank/DDBJ whole genome shotgun (WGS) entry which is preliminary data.</text>
</comment>
<sequence>MSDRSGDESVDLDIIRNPNSPRFLDELQSAYLYLRLDQADRFFKIILSFFDKKLEIDTGREILLSLCNVLSKDAFLKLFIRKGYALSLPFSKKDYIDDLFDVLYVIVTRYPQAFDEDLCTCFQKKIKNRGEKSLMIITTFSQHFNEIDNPWPMMNLLFSSDRFTKPDIVDKYSALLSTLVQNYPEFRREHGQDSWNIVSQMLGQVTDVSKLPILYSSLCGMAECLKRVNISFEIIKVHLKDTTIAPYALNLLLLLPLRNSKDLEDRVLVKILLRQAKTNKSASLVLFKLAENENTAKILAKDPIWLNTDIPNIFDTLRLLLVVFKHEDLRLIIAETVEFLEFMQRLLELENKEINGIICTIIRRLNLTPDLVKVLSSSNLVSNFIDQETKKNPTSDSFRDALLLVQKLAETCVQEDLCSKLAYIRDLVQSCSWIFSKLITDDTYELFDDATLVAIKLCQIPKCHKKFSELSAPEYFAKIPKDSSQKKIAKKFLQAMNENE</sequence>
<gene>
    <name evidence="1" type="ORF">M9Y10_020469</name>
</gene>
<name>A0ABR2HG88_9EUKA</name>
<keyword evidence="2" id="KW-1185">Reference proteome</keyword>
<dbReference type="Proteomes" id="UP001470230">
    <property type="component" value="Unassembled WGS sequence"/>
</dbReference>
<evidence type="ECO:0000313" key="1">
    <source>
        <dbReference type="EMBL" id="KAK8846447.1"/>
    </source>
</evidence>
<proteinExistence type="predicted"/>
<dbReference type="EMBL" id="JAPFFF010000029">
    <property type="protein sequence ID" value="KAK8846447.1"/>
    <property type="molecule type" value="Genomic_DNA"/>
</dbReference>
<organism evidence="1 2">
    <name type="scientific">Tritrichomonas musculus</name>
    <dbReference type="NCBI Taxonomy" id="1915356"/>
    <lineage>
        <taxon>Eukaryota</taxon>
        <taxon>Metamonada</taxon>
        <taxon>Parabasalia</taxon>
        <taxon>Tritrichomonadida</taxon>
        <taxon>Tritrichomonadidae</taxon>
        <taxon>Tritrichomonas</taxon>
    </lineage>
</organism>